<dbReference type="PANTHER" id="PTHR30153:SF2">
    <property type="entry name" value="REPLICATIVE DNA HELICASE"/>
    <property type="match status" value="1"/>
</dbReference>
<dbReference type="PANTHER" id="PTHR30153">
    <property type="entry name" value="REPLICATIVE DNA HELICASE DNAB"/>
    <property type="match status" value="1"/>
</dbReference>
<dbReference type="Proteomes" id="UP001202180">
    <property type="component" value="Unassembled WGS sequence"/>
</dbReference>
<dbReference type="RefSeq" id="WP_248478153.1">
    <property type="nucleotide sequence ID" value="NZ_JALPRF010000003.1"/>
</dbReference>
<evidence type="ECO:0000256" key="10">
    <source>
        <dbReference type="ARBA" id="ARBA00044969"/>
    </source>
</evidence>
<keyword evidence="2" id="KW-0639">Primosome</keyword>
<proteinExistence type="inferred from homology"/>
<keyword evidence="5" id="KW-0378">Hydrolase</keyword>
<evidence type="ECO:0000313" key="13">
    <source>
        <dbReference type="EMBL" id="MCK8493556.1"/>
    </source>
</evidence>
<evidence type="ECO:0000313" key="14">
    <source>
        <dbReference type="Proteomes" id="UP001202180"/>
    </source>
</evidence>
<evidence type="ECO:0000256" key="6">
    <source>
        <dbReference type="ARBA" id="ARBA00022806"/>
    </source>
</evidence>
<dbReference type="InterPro" id="IPR007693">
    <property type="entry name" value="DNA_helicase_DnaB-like_N"/>
</dbReference>
<evidence type="ECO:0000256" key="9">
    <source>
        <dbReference type="ARBA" id="ARBA00023235"/>
    </source>
</evidence>
<evidence type="ECO:0000256" key="4">
    <source>
        <dbReference type="ARBA" id="ARBA00022741"/>
    </source>
</evidence>
<organism evidence="13 14">
    <name type="scientific">Spirosoma liriopis</name>
    <dbReference type="NCBI Taxonomy" id="2937440"/>
    <lineage>
        <taxon>Bacteria</taxon>
        <taxon>Pseudomonadati</taxon>
        <taxon>Bacteroidota</taxon>
        <taxon>Cytophagia</taxon>
        <taxon>Cytophagales</taxon>
        <taxon>Cytophagaceae</taxon>
        <taxon>Spirosoma</taxon>
    </lineage>
</organism>
<dbReference type="Gene3D" id="1.10.860.10">
    <property type="entry name" value="DNAb Helicase, Chain A"/>
    <property type="match status" value="1"/>
</dbReference>
<dbReference type="InterPro" id="IPR036185">
    <property type="entry name" value="DNA_heli_DnaB-like_N_sf"/>
</dbReference>
<keyword evidence="4" id="KW-0547">Nucleotide-binding</keyword>
<dbReference type="Pfam" id="PF00772">
    <property type="entry name" value="DnaB"/>
    <property type="match status" value="1"/>
</dbReference>
<comment type="similarity">
    <text evidence="1">Belongs to the helicase family. DnaB subfamily.</text>
</comment>
<sequence>MNPQLSSNHLINVDEDLERVILGSVLAEPARLHDLLRLVPKANAFYSPKHQLLYTALSALYAEGQSVDLMSVSHYLRTHKLLDKLPLHELAEIMGQGVPGNFEAKCRILFQLALRRYLHQYGGKLYRAALDPSVDALTLINSVQDDLNQITAQLMTQDERGPEHFLAEVLADLDARQRGLPPGLTTGIPILDNRTGGFEPGNLVILAARPSTGKSALLVHWLLHHTLTLQQGAGVFTLEMKGKEVMRRALAHQSGFSNFELQQGTGVDMPRIHQHVGGLAQIPLHIRDLSIQLPELLSTAREWHRRHGISLLAVDYIQLVRDSRYPRTYDRISEVSTSLKTLAQDTGMVVVGLSQLNRECEKRTGWDRRPVMGDLRDSGSLEQDANNILMLFSPHRNGLRYDDGSSNEQTLELHALKLRNGKPTQAGGDAGDNGPLVVGYDAPTNRILSASDTRPVSF</sequence>
<keyword evidence="7" id="KW-0067">ATP-binding</keyword>
<dbReference type="InterPro" id="IPR016136">
    <property type="entry name" value="DNA_helicase_N/primase_C"/>
</dbReference>
<dbReference type="Pfam" id="PF03796">
    <property type="entry name" value="DnaB_C"/>
    <property type="match status" value="1"/>
</dbReference>
<keyword evidence="3" id="KW-0235">DNA replication</keyword>
<keyword evidence="6" id="KW-0347">Helicase</keyword>
<dbReference type="SUPFAM" id="SSF48024">
    <property type="entry name" value="N-terminal domain of DnaB helicase"/>
    <property type="match status" value="1"/>
</dbReference>
<dbReference type="EC" id="5.6.2.3" evidence="10"/>
<dbReference type="PROSITE" id="PS51199">
    <property type="entry name" value="SF4_HELICASE"/>
    <property type="match status" value="1"/>
</dbReference>
<comment type="catalytic activity">
    <reaction evidence="11">
        <text>ATP + H2O = ADP + phosphate + H(+)</text>
        <dbReference type="Rhea" id="RHEA:13065"/>
        <dbReference type="ChEBI" id="CHEBI:15377"/>
        <dbReference type="ChEBI" id="CHEBI:15378"/>
        <dbReference type="ChEBI" id="CHEBI:30616"/>
        <dbReference type="ChEBI" id="CHEBI:43474"/>
        <dbReference type="ChEBI" id="CHEBI:456216"/>
        <dbReference type="EC" id="5.6.2.3"/>
    </reaction>
</comment>
<name>A0ABT0HN07_9BACT</name>
<evidence type="ECO:0000256" key="5">
    <source>
        <dbReference type="ARBA" id="ARBA00022801"/>
    </source>
</evidence>
<dbReference type="Gene3D" id="3.40.50.300">
    <property type="entry name" value="P-loop containing nucleotide triphosphate hydrolases"/>
    <property type="match status" value="1"/>
</dbReference>
<evidence type="ECO:0000256" key="3">
    <source>
        <dbReference type="ARBA" id="ARBA00022705"/>
    </source>
</evidence>
<accession>A0ABT0HN07</accession>
<gene>
    <name evidence="13" type="ORF">M0L20_16945</name>
</gene>
<keyword evidence="9" id="KW-0413">Isomerase</keyword>
<evidence type="ECO:0000256" key="1">
    <source>
        <dbReference type="ARBA" id="ARBA00008428"/>
    </source>
</evidence>
<dbReference type="SUPFAM" id="SSF52540">
    <property type="entry name" value="P-loop containing nucleoside triphosphate hydrolases"/>
    <property type="match status" value="1"/>
</dbReference>
<evidence type="ECO:0000256" key="7">
    <source>
        <dbReference type="ARBA" id="ARBA00022840"/>
    </source>
</evidence>
<evidence type="ECO:0000256" key="2">
    <source>
        <dbReference type="ARBA" id="ARBA00022515"/>
    </source>
</evidence>
<dbReference type="InterPro" id="IPR027417">
    <property type="entry name" value="P-loop_NTPase"/>
</dbReference>
<protein>
    <recommendedName>
        <fullName evidence="10">DNA 5'-3' helicase</fullName>
        <ecNumber evidence="10">5.6.2.3</ecNumber>
    </recommendedName>
</protein>
<evidence type="ECO:0000256" key="11">
    <source>
        <dbReference type="ARBA" id="ARBA00048954"/>
    </source>
</evidence>
<keyword evidence="14" id="KW-1185">Reference proteome</keyword>
<feature type="domain" description="SF4 helicase" evidence="12">
    <location>
        <begin position="177"/>
        <end position="454"/>
    </location>
</feature>
<comment type="caution">
    <text evidence="13">The sequence shown here is derived from an EMBL/GenBank/DDBJ whole genome shotgun (WGS) entry which is preliminary data.</text>
</comment>
<keyword evidence="8" id="KW-0238">DNA-binding</keyword>
<evidence type="ECO:0000259" key="12">
    <source>
        <dbReference type="PROSITE" id="PS51199"/>
    </source>
</evidence>
<evidence type="ECO:0000256" key="8">
    <source>
        <dbReference type="ARBA" id="ARBA00023125"/>
    </source>
</evidence>
<dbReference type="EMBL" id="JALPRF010000003">
    <property type="protein sequence ID" value="MCK8493556.1"/>
    <property type="molecule type" value="Genomic_DNA"/>
</dbReference>
<dbReference type="InterPro" id="IPR007694">
    <property type="entry name" value="DNA_helicase_DnaB-like_C"/>
</dbReference>
<reference evidence="13 14" key="1">
    <citation type="submission" date="2022-04" db="EMBL/GenBank/DDBJ databases">
        <title>Spirosoma sp. strain RP8 genome sequencing and assembly.</title>
        <authorList>
            <person name="Jung Y."/>
        </authorList>
    </citation>
    <scope>NUCLEOTIDE SEQUENCE [LARGE SCALE GENOMIC DNA]</scope>
    <source>
        <strain evidence="13 14">RP8</strain>
    </source>
</reference>